<gene>
    <name evidence="1" type="ORF">ARMGADRAFT_930578</name>
</gene>
<name>A0A2H3DZ42_ARMGA</name>
<reference evidence="2" key="1">
    <citation type="journal article" date="2017" name="Nat. Ecol. Evol.">
        <title>Genome expansion and lineage-specific genetic innovations in the forest pathogenic fungi Armillaria.</title>
        <authorList>
            <person name="Sipos G."/>
            <person name="Prasanna A.N."/>
            <person name="Walter M.C."/>
            <person name="O'Connor E."/>
            <person name="Balint B."/>
            <person name="Krizsan K."/>
            <person name="Kiss B."/>
            <person name="Hess J."/>
            <person name="Varga T."/>
            <person name="Slot J."/>
            <person name="Riley R."/>
            <person name="Boka B."/>
            <person name="Rigling D."/>
            <person name="Barry K."/>
            <person name="Lee J."/>
            <person name="Mihaltcheva S."/>
            <person name="LaButti K."/>
            <person name="Lipzen A."/>
            <person name="Waldron R."/>
            <person name="Moloney N.M."/>
            <person name="Sperisen C."/>
            <person name="Kredics L."/>
            <person name="Vagvoelgyi C."/>
            <person name="Patrignani A."/>
            <person name="Fitzpatrick D."/>
            <person name="Nagy I."/>
            <person name="Doyle S."/>
            <person name="Anderson J.B."/>
            <person name="Grigoriev I.V."/>
            <person name="Gueldener U."/>
            <person name="Muensterkoetter M."/>
            <person name="Nagy L.G."/>
        </authorList>
    </citation>
    <scope>NUCLEOTIDE SEQUENCE [LARGE SCALE GENOMIC DNA]</scope>
    <source>
        <strain evidence="2">Ar21-2</strain>
    </source>
</reference>
<dbReference type="Proteomes" id="UP000217790">
    <property type="component" value="Unassembled WGS sequence"/>
</dbReference>
<dbReference type="STRING" id="47427.A0A2H3DZ42"/>
<feature type="non-terminal residue" evidence="1">
    <location>
        <position position="1"/>
    </location>
</feature>
<accession>A0A2H3DZ42</accession>
<evidence type="ECO:0000313" key="1">
    <source>
        <dbReference type="EMBL" id="PBK92726.1"/>
    </source>
</evidence>
<protein>
    <submittedName>
        <fullName evidence="1">Uncharacterized protein</fullName>
    </submittedName>
</protein>
<sequence length="144" mass="15828">VTTEYLAKGYTLSDQILQRAIEIDNKRGISKRFLEYIRSLDFKLGERILGPAKTVSGKVHETLTAAAQQAKTVDAENGISKTAGTYYQKALVSPFGIKIKEFYTTTSKQVYNIHEEACRIAVQHKVFPAHAGNPAPSESPAPTS</sequence>
<dbReference type="EMBL" id="KZ293658">
    <property type="protein sequence ID" value="PBK92726.1"/>
    <property type="molecule type" value="Genomic_DNA"/>
</dbReference>
<organism evidence="1 2">
    <name type="scientific">Armillaria gallica</name>
    <name type="common">Bulbous honey fungus</name>
    <name type="synonym">Armillaria bulbosa</name>
    <dbReference type="NCBI Taxonomy" id="47427"/>
    <lineage>
        <taxon>Eukaryota</taxon>
        <taxon>Fungi</taxon>
        <taxon>Dikarya</taxon>
        <taxon>Basidiomycota</taxon>
        <taxon>Agaricomycotina</taxon>
        <taxon>Agaricomycetes</taxon>
        <taxon>Agaricomycetidae</taxon>
        <taxon>Agaricales</taxon>
        <taxon>Marasmiineae</taxon>
        <taxon>Physalacriaceae</taxon>
        <taxon>Armillaria</taxon>
    </lineage>
</organism>
<dbReference type="AlphaFoldDB" id="A0A2H3DZ42"/>
<dbReference type="OrthoDB" id="7763451at2759"/>
<dbReference type="FunCoup" id="A0A2H3DZ42">
    <property type="interactions" value="95"/>
</dbReference>
<keyword evidence="2" id="KW-1185">Reference proteome</keyword>
<dbReference type="InParanoid" id="A0A2H3DZ42"/>
<evidence type="ECO:0000313" key="2">
    <source>
        <dbReference type="Proteomes" id="UP000217790"/>
    </source>
</evidence>
<proteinExistence type="predicted"/>